<feature type="non-terminal residue" evidence="1">
    <location>
        <position position="1"/>
    </location>
</feature>
<gene>
    <name evidence="1" type="ORF">LTR91_026944</name>
</gene>
<dbReference type="AlphaFoldDB" id="A0AAN6GVP7"/>
<reference evidence="1" key="1">
    <citation type="submission" date="2023-06" db="EMBL/GenBank/DDBJ databases">
        <title>Black Yeasts Isolated from many extreme environments.</title>
        <authorList>
            <person name="Coleine C."/>
            <person name="Stajich J.E."/>
            <person name="Selbmann L."/>
        </authorList>
    </citation>
    <scope>NUCLEOTIDE SEQUENCE</scope>
    <source>
        <strain evidence="1">CCFEE 5200</strain>
    </source>
</reference>
<sequence>WPVAVTLIPFHGARKASMLAKKAQTNLRVSDHAAALVSALDEMQKAQVFFMLAVQIAALIALQNPTYIQATS</sequence>
<accession>A0AAN6GVP7</accession>
<keyword evidence="2" id="KW-1185">Reference proteome</keyword>
<comment type="caution">
    <text evidence="1">The sequence shown here is derived from an EMBL/GenBank/DDBJ whole genome shotgun (WGS) entry which is preliminary data.</text>
</comment>
<evidence type="ECO:0000313" key="1">
    <source>
        <dbReference type="EMBL" id="KAK0948826.1"/>
    </source>
</evidence>
<dbReference type="EMBL" id="JAUJLE010001699">
    <property type="protein sequence ID" value="KAK0948826.1"/>
    <property type="molecule type" value="Genomic_DNA"/>
</dbReference>
<proteinExistence type="predicted"/>
<feature type="non-terminal residue" evidence="1">
    <location>
        <position position="72"/>
    </location>
</feature>
<name>A0AAN6GVP7_9PEZI</name>
<organism evidence="1 2">
    <name type="scientific">Friedmanniomyces endolithicus</name>
    <dbReference type="NCBI Taxonomy" id="329885"/>
    <lineage>
        <taxon>Eukaryota</taxon>
        <taxon>Fungi</taxon>
        <taxon>Dikarya</taxon>
        <taxon>Ascomycota</taxon>
        <taxon>Pezizomycotina</taxon>
        <taxon>Dothideomycetes</taxon>
        <taxon>Dothideomycetidae</taxon>
        <taxon>Mycosphaerellales</taxon>
        <taxon>Teratosphaeriaceae</taxon>
        <taxon>Friedmanniomyces</taxon>
    </lineage>
</organism>
<evidence type="ECO:0000313" key="2">
    <source>
        <dbReference type="Proteomes" id="UP001175353"/>
    </source>
</evidence>
<dbReference type="Proteomes" id="UP001175353">
    <property type="component" value="Unassembled WGS sequence"/>
</dbReference>
<protein>
    <submittedName>
        <fullName evidence="1">Uncharacterized protein</fullName>
    </submittedName>
</protein>